<feature type="transmembrane region" description="Helical" evidence="2">
    <location>
        <begin position="65"/>
        <end position="83"/>
    </location>
</feature>
<accession>A0A2A9D046</accession>
<dbReference type="AlphaFoldDB" id="A0A2A9D046"/>
<keyword evidence="2" id="KW-0812">Transmembrane</keyword>
<gene>
    <name evidence="3" type="ORF">ATL40_1331</name>
</gene>
<dbReference type="EMBL" id="PDJD01000001">
    <property type="protein sequence ID" value="PFG19761.1"/>
    <property type="molecule type" value="Genomic_DNA"/>
</dbReference>
<name>A0A2A9D046_9MICO</name>
<evidence type="ECO:0000256" key="1">
    <source>
        <dbReference type="SAM" id="MobiDB-lite"/>
    </source>
</evidence>
<evidence type="ECO:0000256" key="2">
    <source>
        <dbReference type="SAM" id="Phobius"/>
    </source>
</evidence>
<proteinExistence type="predicted"/>
<sequence>MARRSRAREHPEVPAYGTPEPFLGEPRAVPVAADDLPVDPPPRSRERVVWIRELVSRPLVSTSPWVMVTAVLATLIGFVPLAVPGVVLAGRAAVGPRGVRDRAWSLAFSLFALGCQAGVIALVA</sequence>
<keyword evidence="2" id="KW-0472">Membrane</keyword>
<protein>
    <submittedName>
        <fullName evidence="3">Uncharacterized protein</fullName>
    </submittedName>
</protein>
<feature type="region of interest" description="Disordered" evidence="1">
    <location>
        <begin position="1"/>
        <end position="26"/>
    </location>
</feature>
<organism evidence="3 4">
    <name type="scientific">Serinibacter salmoneus</name>
    <dbReference type="NCBI Taxonomy" id="556530"/>
    <lineage>
        <taxon>Bacteria</taxon>
        <taxon>Bacillati</taxon>
        <taxon>Actinomycetota</taxon>
        <taxon>Actinomycetes</taxon>
        <taxon>Micrococcales</taxon>
        <taxon>Beutenbergiaceae</taxon>
        <taxon>Serinibacter</taxon>
    </lineage>
</organism>
<evidence type="ECO:0000313" key="3">
    <source>
        <dbReference type="EMBL" id="PFG19761.1"/>
    </source>
</evidence>
<keyword evidence="4" id="KW-1185">Reference proteome</keyword>
<evidence type="ECO:0000313" key="4">
    <source>
        <dbReference type="Proteomes" id="UP000224915"/>
    </source>
</evidence>
<dbReference type="RefSeq" id="WP_143556880.1">
    <property type="nucleotide sequence ID" value="NZ_PDJD01000001.1"/>
</dbReference>
<feature type="transmembrane region" description="Helical" evidence="2">
    <location>
        <begin position="103"/>
        <end position="123"/>
    </location>
</feature>
<keyword evidence="2" id="KW-1133">Transmembrane helix</keyword>
<comment type="caution">
    <text evidence="3">The sequence shown here is derived from an EMBL/GenBank/DDBJ whole genome shotgun (WGS) entry which is preliminary data.</text>
</comment>
<dbReference type="Proteomes" id="UP000224915">
    <property type="component" value="Unassembled WGS sequence"/>
</dbReference>
<reference evidence="3 4" key="1">
    <citation type="submission" date="2017-10" db="EMBL/GenBank/DDBJ databases">
        <title>Sequencing the genomes of 1000 actinobacteria strains.</title>
        <authorList>
            <person name="Klenk H.-P."/>
        </authorList>
    </citation>
    <scope>NUCLEOTIDE SEQUENCE [LARGE SCALE GENOMIC DNA]</scope>
    <source>
        <strain evidence="3 4">DSM 21801</strain>
    </source>
</reference>